<dbReference type="InterPro" id="IPR042088">
    <property type="entry name" value="OligoPept_F_C"/>
</dbReference>
<evidence type="ECO:0000256" key="1">
    <source>
        <dbReference type="ARBA" id="ARBA00022670"/>
    </source>
</evidence>
<dbReference type="PANTHER" id="PTHR34217">
    <property type="entry name" value="METAL-DEPENDENT CARBOXYPEPTIDASE"/>
    <property type="match status" value="1"/>
</dbReference>
<keyword evidence="2 6" id="KW-0479">Metal-binding</keyword>
<dbReference type="PANTHER" id="PTHR34217:SF1">
    <property type="entry name" value="CARBOXYPEPTIDASE 1"/>
    <property type="match status" value="1"/>
</dbReference>
<evidence type="ECO:0000256" key="5">
    <source>
        <dbReference type="ARBA" id="ARBA00023049"/>
    </source>
</evidence>
<dbReference type="SUPFAM" id="SSF55486">
    <property type="entry name" value="Metalloproteases ('zincins'), catalytic domain"/>
    <property type="match status" value="1"/>
</dbReference>
<evidence type="ECO:0000256" key="6">
    <source>
        <dbReference type="RuleBase" id="RU003435"/>
    </source>
</evidence>
<dbReference type="Proteomes" id="UP000182347">
    <property type="component" value="Unassembled WGS sequence"/>
</dbReference>
<dbReference type="EMBL" id="FNHF01000001">
    <property type="protein sequence ID" value="SDL80488.1"/>
    <property type="molecule type" value="Genomic_DNA"/>
</dbReference>
<dbReference type="InterPro" id="IPR001333">
    <property type="entry name" value="Peptidase_M32_Taq"/>
</dbReference>
<dbReference type="GO" id="GO:0046872">
    <property type="term" value="F:metal ion binding"/>
    <property type="evidence" value="ECO:0007669"/>
    <property type="project" value="UniProtKB-UniRule"/>
</dbReference>
<evidence type="ECO:0000259" key="7">
    <source>
        <dbReference type="Pfam" id="PF01432"/>
    </source>
</evidence>
<evidence type="ECO:0000256" key="2">
    <source>
        <dbReference type="ARBA" id="ARBA00022723"/>
    </source>
</evidence>
<dbReference type="Pfam" id="PF08439">
    <property type="entry name" value="Peptidase_M3_N"/>
    <property type="match status" value="1"/>
</dbReference>
<gene>
    <name evidence="9" type="ORF">SAMN05216244_0817</name>
</gene>
<accession>A0A1G9N1V6</accession>
<evidence type="ECO:0000256" key="3">
    <source>
        <dbReference type="ARBA" id="ARBA00022801"/>
    </source>
</evidence>
<evidence type="ECO:0000313" key="9">
    <source>
        <dbReference type="EMBL" id="SDL80488.1"/>
    </source>
</evidence>
<dbReference type="AlphaFoldDB" id="A0A1G9N1V6"/>
<protein>
    <submittedName>
        <fullName evidence="9">Oligoendopeptidase, pepF/M3 family</fullName>
    </submittedName>
</protein>
<dbReference type="NCBIfam" id="TIGR02290">
    <property type="entry name" value="M3_fam_3"/>
    <property type="match status" value="1"/>
</dbReference>
<evidence type="ECO:0000256" key="4">
    <source>
        <dbReference type="ARBA" id="ARBA00022833"/>
    </source>
</evidence>
<organism evidence="9 10">
    <name type="scientific">Sediminibacillus halophilus</name>
    <dbReference type="NCBI Taxonomy" id="482461"/>
    <lineage>
        <taxon>Bacteria</taxon>
        <taxon>Bacillati</taxon>
        <taxon>Bacillota</taxon>
        <taxon>Bacilli</taxon>
        <taxon>Bacillales</taxon>
        <taxon>Bacillaceae</taxon>
        <taxon>Sediminibacillus</taxon>
    </lineage>
</organism>
<dbReference type="GO" id="GO:0006508">
    <property type="term" value="P:proteolysis"/>
    <property type="evidence" value="ECO:0007669"/>
    <property type="project" value="UniProtKB-KW"/>
</dbReference>
<dbReference type="OrthoDB" id="9769691at2"/>
<feature type="domain" description="Peptidase M3A/M3B catalytic" evidence="7">
    <location>
        <begin position="202"/>
        <end position="556"/>
    </location>
</feature>
<dbReference type="InterPro" id="IPR013647">
    <property type="entry name" value="OligopepF_N_dom"/>
</dbReference>
<comment type="cofactor">
    <cofactor evidence="6">
        <name>Zn(2+)</name>
        <dbReference type="ChEBI" id="CHEBI:29105"/>
    </cofactor>
    <text evidence="6">Binds 1 zinc ion.</text>
</comment>
<dbReference type="Gene3D" id="1.20.140.70">
    <property type="entry name" value="Oligopeptidase f, N-terminal domain"/>
    <property type="match status" value="1"/>
</dbReference>
<dbReference type="GO" id="GO:0004222">
    <property type="term" value="F:metalloendopeptidase activity"/>
    <property type="evidence" value="ECO:0007669"/>
    <property type="project" value="InterPro"/>
</dbReference>
<feature type="domain" description="Oligopeptidase F N-terminal" evidence="8">
    <location>
        <begin position="116"/>
        <end position="181"/>
    </location>
</feature>
<dbReference type="STRING" id="482461.SAMN05216244_0817"/>
<dbReference type="CDD" id="cd09607">
    <property type="entry name" value="M3B_PepF"/>
    <property type="match status" value="1"/>
</dbReference>
<reference evidence="10" key="1">
    <citation type="submission" date="2016-10" db="EMBL/GenBank/DDBJ databases">
        <authorList>
            <person name="Varghese N."/>
            <person name="Submissions S."/>
        </authorList>
    </citation>
    <scope>NUCLEOTIDE SEQUENCE [LARGE SCALE GENOMIC DNA]</scope>
    <source>
        <strain evidence="10">CGMCC 1.6199</strain>
    </source>
</reference>
<evidence type="ECO:0000259" key="8">
    <source>
        <dbReference type="Pfam" id="PF08439"/>
    </source>
</evidence>
<dbReference type="RefSeq" id="WP_074597564.1">
    <property type="nucleotide sequence ID" value="NZ_FNHF01000001.1"/>
</dbReference>
<dbReference type="Gene3D" id="1.10.1370.20">
    <property type="entry name" value="Oligoendopeptidase f, C-terminal domain"/>
    <property type="match status" value="1"/>
</dbReference>
<keyword evidence="5 6" id="KW-0482">Metalloprotease</keyword>
<comment type="similarity">
    <text evidence="6">Belongs to the peptidase M3 family.</text>
</comment>
<dbReference type="InterPro" id="IPR011977">
    <property type="entry name" value="Pept_M3B_clade3"/>
</dbReference>
<keyword evidence="3 6" id="KW-0378">Hydrolase</keyword>
<dbReference type="InterPro" id="IPR034006">
    <property type="entry name" value="M3B_PepF_2"/>
</dbReference>
<sequence>MNSRYNPRWDLESIFPGGSESAELQNYIAVLERDLDQLSQQVKGFPLPEDPADVAYLESVISLLEKVSKQVGEVSAFVSCLTAEDVHDYKAKLLVGKRSELSAAYSANLTILDRKFVQIDSDVWNGLLQQPTIAPFSFILDERRQNAMDKLPVEQEILLNDLAMDGYHAWGEMYDAIVAKMGIDWEQDGKKERLSIGQAANLLSSPDRNERKSAFDKLEKAWLEQTDLFSETINHLAGFRLQTYKHRHWENVLQEPVRYNRMSEKTLNAMWEAISNHKTPFVSYLRRKAELLGLEKLSWFDLDAPVGENNKTIEYDDAARIIIEQFNRFSTGMAEFAQMAFDKRWIEAENRPGKRPGGFCTSFPDSRETRIFMTYSGTSSNVATLAHELGHGYHQFVMNDIEILNQDYAMNVAETASTFAEMIVADAAVKNAETKEEKISLLDDKIQRSVAFFMNIHARFLFETKFYNERKKGLVSAERLNQLMKQAQKDAYCNALYGYDPTFWASKLHFHITDVPFYNFPYTFGYLFSLGIYADALESEQGFEDKYVALLRDTGRMSVEKLAEKHLNVHLDRMEFWEKAIQLCKDDVEEFLKLTEA</sequence>
<dbReference type="Pfam" id="PF01432">
    <property type="entry name" value="Peptidase_M3"/>
    <property type="match status" value="1"/>
</dbReference>
<keyword evidence="4 6" id="KW-0862">Zinc</keyword>
<evidence type="ECO:0000313" key="10">
    <source>
        <dbReference type="Proteomes" id="UP000182347"/>
    </source>
</evidence>
<proteinExistence type="inferred from homology"/>
<dbReference type="GO" id="GO:0004181">
    <property type="term" value="F:metallocarboxypeptidase activity"/>
    <property type="evidence" value="ECO:0007669"/>
    <property type="project" value="InterPro"/>
</dbReference>
<keyword evidence="10" id="KW-1185">Reference proteome</keyword>
<name>A0A1G9N1V6_9BACI</name>
<keyword evidence="1 6" id="KW-0645">Protease</keyword>
<dbReference type="InterPro" id="IPR001567">
    <property type="entry name" value="Pept_M3A_M3B_dom"/>
</dbReference>